<comment type="caution">
    <text evidence="6">The sequence shown here is derived from an EMBL/GenBank/DDBJ whole genome shotgun (WGS) entry which is preliminary data.</text>
</comment>
<feature type="region of interest" description="Disordered" evidence="3">
    <location>
        <begin position="75"/>
        <end position="111"/>
    </location>
</feature>
<dbReference type="GO" id="GO:0140359">
    <property type="term" value="F:ABC-type transporter activity"/>
    <property type="evidence" value="ECO:0007669"/>
    <property type="project" value="InterPro"/>
</dbReference>
<dbReference type="Proteomes" id="UP000789831">
    <property type="component" value="Unassembled WGS sequence"/>
</dbReference>
<gene>
    <name evidence="6" type="ORF">AGERDE_LOCUS7072</name>
</gene>
<dbReference type="GO" id="GO:0016887">
    <property type="term" value="F:ATP hydrolysis activity"/>
    <property type="evidence" value="ECO:0007669"/>
    <property type="project" value="InterPro"/>
</dbReference>
<feature type="compositionally biased region" description="Basic and acidic residues" evidence="3">
    <location>
        <begin position="1270"/>
        <end position="1299"/>
    </location>
</feature>
<proteinExistence type="predicted"/>
<keyword evidence="4" id="KW-0472">Membrane</keyword>
<dbReference type="SUPFAM" id="SSF52540">
    <property type="entry name" value="P-loop containing nucleoside triphosphate hydrolases"/>
    <property type="match status" value="1"/>
</dbReference>
<feature type="region of interest" description="Disordered" evidence="3">
    <location>
        <begin position="1"/>
        <end position="24"/>
    </location>
</feature>
<dbReference type="InterPro" id="IPR017871">
    <property type="entry name" value="ABC_transporter-like_CS"/>
</dbReference>
<feature type="region of interest" description="Disordered" evidence="3">
    <location>
        <begin position="1142"/>
        <end position="1299"/>
    </location>
</feature>
<dbReference type="GO" id="GO:0016020">
    <property type="term" value="C:membrane"/>
    <property type="evidence" value="ECO:0007669"/>
    <property type="project" value="InterPro"/>
</dbReference>
<evidence type="ECO:0000313" key="6">
    <source>
        <dbReference type="EMBL" id="CAG8559370.1"/>
    </source>
</evidence>
<dbReference type="EMBL" id="CAJVPL010001216">
    <property type="protein sequence ID" value="CAG8559370.1"/>
    <property type="molecule type" value="Genomic_DNA"/>
</dbReference>
<evidence type="ECO:0000313" key="7">
    <source>
        <dbReference type="Proteomes" id="UP000789831"/>
    </source>
</evidence>
<sequence length="1313" mass="147487">MDSLNNQFSYTPNPTNNNEPSITSTYTPITKRQAIYNNSSDISLTPSQLPPPRPLRRPTISEIYRGYGMELNSKAQAGLEKQQEKDRKDELKREKNESLQSLSMNPDGLFGRRGDFGQQMKTMLRHHFILQKRSFCSIFAFTVLAPLVVLLLMLGIQRSSDYSSKLDEVFRYLNLSLEELRTSSLIITDGNAPTWDLPGLYQCNSDRTGETLSLSDDSLSNLYEPSSNLGIVPTNSSDFIYNYTLQNPKVAQYAVSFHYPSSTQIEYTIWYNFTAAANSSADDASVSEISNNLDFGSKKVKPQTSIDSLKIDQYGNELLTIMRGIDEAIFAAQTDASDAKIDIKIKEFPNMLIQTTTPPENPNDKINGDVFRTSGMFLALPALLVFVIIAVLEVITEKELGQRGWMEMMQINLIMFNLFAWAMLSLGYFLTTICNRAPFVISLVTFIYQTIGTRYWATWYGKTQKGWIIGLFLPFFQFSELYTQIAEKSTDGASDLFNPFDPSATNATRLAKSFNWTSLSEYASNDGLGNKIIIDDNPALPKPYHALMFLAFQIVFYAMLVFIVDQGPGLLAKYRLKKKILDECERERHVIVDLNDSEKRDFTLDDMDSDLLEERNRAQDMNRRFGLRIVRLVKEFKGKFLSNQKERKVAVNALYLAIEEGQLFALLGQNGAGKTTTISMLAGHLVPTSGSAFIYDKNILTDMTLIRTSMGICPQDDLLFNDLTCREHIELFSGIKGLLCTDLSGGMKRRLSVVIASIGDPKIMILDEPTTGMDPVNRRKVWSFLSEYKKGRIILLTTHSMEEADLLGDRIAIMSRGKIRAIGNSTHLKTKRGNGYTIQIQTNQSNMVFTQIRVAKLVPLATLQDESAGSLIYQIPPEALSEISSLVDWLEENPDGMISGWGIMNTTLEDVFLNVSRACNDVDGSNRNSESEQNGPMRRKSVAASHFSVSSSLFGSKQYQWSSVGITDSLIQKYQTIVTSKSGFSEAQRPNSGITDVDDQILPIPSNSMLQKYQASVASNSRKSVSFVDDNSSSSEIQLQLSKLKCQTRDSSNIQTSTLSKAQSLNVVPIGLQQINDNNDKYTTDNKSENISLINSHRNLVVASRDNTQDLDINLNDLLPPQIRTIQIIISQNEFAETIIENNSGDTNNTSSGATCDRNNLPKQRYKDAQTGSYEEHETDKAAEDLSSSTDSRTNSKFSCGEEFVRQQQQNYSSPLSSSISRPHHQRNESIRILSLEESPQQNSSFSRPQIEMASSLQQSLRLENENENNENRQRVYFEGKEDDSRVKNEKESASFSLKEESSTQLRIIVTEE</sequence>
<feature type="transmembrane region" description="Helical" evidence="4">
    <location>
        <begin position="135"/>
        <end position="156"/>
    </location>
</feature>
<accession>A0A9N9B8T2</accession>
<keyword evidence="4" id="KW-0812">Transmembrane</keyword>
<feature type="compositionally biased region" description="Basic and acidic residues" evidence="3">
    <location>
        <begin position="1174"/>
        <end position="1184"/>
    </location>
</feature>
<feature type="compositionally biased region" description="Low complexity" evidence="3">
    <location>
        <begin position="1142"/>
        <end position="1153"/>
    </location>
</feature>
<feature type="transmembrane region" description="Helical" evidence="4">
    <location>
        <begin position="413"/>
        <end position="431"/>
    </location>
</feature>
<protein>
    <submittedName>
        <fullName evidence="6">9156_t:CDS:1</fullName>
    </submittedName>
</protein>
<feature type="transmembrane region" description="Helical" evidence="4">
    <location>
        <begin position="437"/>
        <end position="457"/>
    </location>
</feature>
<keyword evidence="4" id="KW-1133">Transmembrane helix</keyword>
<feature type="compositionally biased region" description="Polar residues" evidence="3">
    <location>
        <begin position="1186"/>
        <end position="1198"/>
    </location>
</feature>
<dbReference type="GO" id="GO:0005524">
    <property type="term" value="F:ATP binding"/>
    <property type="evidence" value="ECO:0007669"/>
    <property type="project" value="UniProtKB-KW"/>
</dbReference>
<dbReference type="SMART" id="SM00382">
    <property type="entry name" value="AAA"/>
    <property type="match status" value="1"/>
</dbReference>
<dbReference type="OrthoDB" id="10255969at2759"/>
<dbReference type="Pfam" id="PF00005">
    <property type="entry name" value="ABC_tran"/>
    <property type="match status" value="1"/>
</dbReference>
<feature type="compositionally biased region" description="Low complexity" evidence="3">
    <location>
        <begin position="1207"/>
        <end position="1221"/>
    </location>
</feature>
<dbReference type="InterPro" id="IPR026082">
    <property type="entry name" value="ABCA"/>
</dbReference>
<dbReference type="InterPro" id="IPR003439">
    <property type="entry name" value="ABC_transporter-like_ATP-bd"/>
</dbReference>
<evidence type="ECO:0000256" key="3">
    <source>
        <dbReference type="SAM" id="MobiDB-lite"/>
    </source>
</evidence>
<organism evidence="6 7">
    <name type="scientific">Ambispora gerdemannii</name>
    <dbReference type="NCBI Taxonomy" id="144530"/>
    <lineage>
        <taxon>Eukaryota</taxon>
        <taxon>Fungi</taxon>
        <taxon>Fungi incertae sedis</taxon>
        <taxon>Mucoromycota</taxon>
        <taxon>Glomeromycotina</taxon>
        <taxon>Glomeromycetes</taxon>
        <taxon>Archaeosporales</taxon>
        <taxon>Ambisporaceae</taxon>
        <taxon>Ambispora</taxon>
    </lineage>
</organism>
<feature type="compositionally biased region" description="Polar residues" evidence="3">
    <location>
        <begin position="37"/>
        <end position="47"/>
    </location>
</feature>
<evidence type="ECO:0000256" key="4">
    <source>
        <dbReference type="SAM" id="Phobius"/>
    </source>
</evidence>
<dbReference type="InterPro" id="IPR003593">
    <property type="entry name" value="AAA+_ATPase"/>
</dbReference>
<keyword evidence="1" id="KW-0547">Nucleotide-binding</keyword>
<dbReference type="PROSITE" id="PS00211">
    <property type="entry name" value="ABC_TRANSPORTER_1"/>
    <property type="match status" value="1"/>
</dbReference>
<dbReference type="PROSITE" id="PS50893">
    <property type="entry name" value="ABC_TRANSPORTER_2"/>
    <property type="match status" value="1"/>
</dbReference>
<feature type="region of interest" description="Disordered" evidence="3">
    <location>
        <begin position="37"/>
        <end position="58"/>
    </location>
</feature>
<evidence type="ECO:0000256" key="1">
    <source>
        <dbReference type="ARBA" id="ARBA00022741"/>
    </source>
</evidence>
<dbReference type="PANTHER" id="PTHR19229:SF205">
    <property type="entry name" value="ABC TRANSPORTER A FAMILY MEMBER 1-RELATED"/>
    <property type="match status" value="1"/>
</dbReference>
<dbReference type="PANTHER" id="PTHR19229">
    <property type="entry name" value="ATP-BINDING CASSETTE TRANSPORTER SUBFAMILY A ABCA"/>
    <property type="match status" value="1"/>
</dbReference>
<feature type="compositionally biased region" description="Basic and acidic residues" evidence="3">
    <location>
        <begin position="81"/>
        <end position="97"/>
    </location>
</feature>
<keyword evidence="2" id="KW-0067">ATP-binding</keyword>
<reference evidence="6" key="1">
    <citation type="submission" date="2021-06" db="EMBL/GenBank/DDBJ databases">
        <authorList>
            <person name="Kallberg Y."/>
            <person name="Tangrot J."/>
            <person name="Rosling A."/>
        </authorList>
    </citation>
    <scope>NUCLEOTIDE SEQUENCE</scope>
    <source>
        <strain evidence="6">MT106</strain>
    </source>
</reference>
<keyword evidence="7" id="KW-1185">Reference proteome</keyword>
<feature type="compositionally biased region" description="Polar residues" evidence="3">
    <location>
        <begin position="923"/>
        <end position="934"/>
    </location>
</feature>
<evidence type="ECO:0000259" key="5">
    <source>
        <dbReference type="PROSITE" id="PS50893"/>
    </source>
</evidence>
<name>A0A9N9B8T2_9GLOM</name>
<feature type="transmembrane region" description="Helical" evidence="4">
    <location>
        <begin position="370"/>
        <end position="392"/>
    </location>
</feature>
<feature type="non-terminal residue" evidence="6">
    <location>
        <position position="1"/>
    </location>
</feature>
<dbReference type="CDD" id="cd03263">
    <property type="entry name" value="ABC_subfamily_A"/>
    <property type="match status" value="1"/>
</dbReference>
<feature type="compositionally biased region" description="Polar residues" evidence="3">
    <location>
        <begin position="1238"/>
        <end position="1262"/>
    </location>
</feature>
<feature type="region of interest" description="Disordered" evidence="3">
    <location>
        <begin position="922"/>
        <end position="941"/>
    </location>
</feature>
<dbReference type="Gene3D" id="3.40.50.300">
    <property type="entry name" value="P-loop containing nucleotide triphosphate hydrolases"/>
    <property type="match status" value="2"/>
</dbReference>
<dbReference type="InterPro" id="IPR027417">
    <property type="entry name" value="P-loop_NTPase"/>
</dbReference>
<evidence type="ECO:0000256" key="2">
    <source>
        <dbReference type="ARBA" id="ARBA00022840"/>
    </source>
</evidence>
<feature type="domain" description="ABC transporter" evidence="5">
    <location>
        <begin position="627"/>
        <end position="841"/>
    </location>
</feature>